<accession>A0A8W4FA86</accession>
<protein>
    <submittedName>
        <fullName evidence="2">Uncharacterized protein</fullName>
    </submittedName>
</protein>
<feature type="compositionally biased region" description="Basic and acidic residues" evidence="1">
    <location>
        <begin position="13"/>
        <end position="23"/>
    </location>
</feature>
<organism evidence="2 3">
    <name type="scientific">Sus scrofa</name>
    <name type="common">Pig</name>
    <dbReference type="NCBI Taxonomy" id="9823"/>
    <lineage>
        <taxon>Eukaryota</taxon>
        <taxon>Metazoa</taxon>
        <taxon>Chordata</taxon>
        <taxon>Craniata</taxon>
        <taxon>Vertebrata</taxon>
        <taxon>Euteleostomi</taxon>
        <taxon>Mammalia</taxon>
        <taxon>Eutheria</taxon>
        <taxon>Laurasiatheria</taxon>
        <taxon>Artiodactyla</taxon>
        <taxon>Suina</taxon>
        <taxon>Suidae</taxon>
        <taxon>Sus</taxon>
    </lineage>
</organism>
<sequence>MTPTGSALVAELPRVRRDTERARARTPTTLRSSGSQPPGWWEGADSPAVPREPQLRSSSAQLRVGPDTAPAGGWSAVPSSPSEEPFSLAPPPRLQPPSSKAPATSSVPSFRRFF</sequence>
<reference evidence="2" key="3">
    <citation type="submission" date="2025-09" db="UniProtKB">
        <authorList>
            <consortium name="Ensembl"/>
        </authorList>
    </citation>
    <scope>IDENTIFICATION</scope>
</reference>
<reference evidence="2" key="2">
    <citation type="submission" date="2025-08" db="UniProtKB">
        <authorList>
            <consortium name="Ensembl"/>
        </authorList>
    </citation>
    <scope>IDENTIFICATION</scope>
</reference>
<proteinExistence type="predicted"/>
<reference evidence="2" key="1">
    <citation type="journal article" date="2020" name="Gigascience">
        <title>An improved pig reference genome sequence to enable pig genetics and genomics research.</title>
        <authorList>
            <person name="Warr A."/>
            <person name="Affara N."/>
            <person name="Aken B."/>
            <person name="Beiki H."/>
            <person name="Bickhart D.M."/>
            <person name="Billis K."/>
            <person name="Chow W."/>
            <person name="Eory L."/>
            <person name="Finlayson H.A."/>
            <person name="Flicek P."/>
            <person name="Giron C.G."/>
            <person name="Griffin D.K."/>
            <person name="Hall R."/>
            <person name="Hannum G."/>
            <person name="Hourlier T."/>
            <person name="Howe K."/>
            <person name="Hume D.A."/>
            <person name="Izuogu O."/>
            <person name="Kim K."/>
            <person name="Koren S."/>
            <person name="Liu H."/>
            <person name="Manchanda N."/>
            <person name="Martin F.J."/>
            <person name="Nonneman D.J."/>
            <person name="O'Connor R.E."/>
            <person name="Phillippy A.M."/>
            <person name="Rohrer G.A."/>
            <person name="Rosen B.D."/>
            <person name="Rund L.A."/>
            <person name="Sargent C.A."/>
            <person name="Schook L.B."/>
            <person name="Schroeder S.G."/>
            <person name="Schwartz A.S."/>
            <person name="Skinner B.M."/>
            <person name="Talbot R."/>
            <person name="Tseng E."/>
            <person name="Tuggle C.K."/>
            <person name="Watson M."/>
            <person name="Smith T.P.L."/>
            <person name="Archibald A.L."/>
        </authorList>
    </citation>
    <scope>NUCLEOTIDE SEQUENCE [LARGE SCALE GENOMIC DNA]</scope>
    <source>
        <strain evidence="2">Duroc</strain>
    </source>
</reference>
<evidence type="ECO:0000313" key="3">
    <source>
        <dbReference type="Proteomes" id="UP000008227"/>
    </source>
</evidence>
<dbReference type="Ensembl" id="ENSSSCT00000058595.2">
    <property type="protein sequence ID" value="ENSSSCP00000076239.1"/>
    <property type="gene ID" value="ENSSSCG00000031194.2"/>
</dbReference>
<evidence type="ECO:0000256" key="1">
    <source>
        <dbReference type="SAM" id="MobiDB-lite"/>
    </source>
</evidence>
<dbReference type="AlphaFoldDB" id="A0A8W4FA86"/>
<dbReference type="Proteomes" id="UP000008227">
    <property type="component" value="Chromosome 1"/>
</dbReference>
<feature type="compositionally biased region" description="Polar residues" evidence="1">
    <location>
        <begin position="96"/>
        <end position="108"/>
    </location>
</feature>
<feature type="region of interest" description="Disordered" evidence="1">
    <location>
        <begin position="1"/>
        <end position="114"/>
    </location>
</feature>
<dbReference type="GeneTree" id="ENSGT00930000152917"/>
<keyword evidence="3" id="KW-1185">Reference proteome</keyword>
<evidence type="ECO:0000313" key="2">
    <source>
        <dbReference type="Ensembl" id="ENSSSCP00000076239.1"/>
    </source>
</evidence>
<name>A0A8W4FA86_PIG</name>